<feature type="compositionally biased region" description="Basic and acidic residues" evidence="1">
    <location>
        <begin position="79"/>
        <end position="89"/>
    </location>
</feature>
<proteinExistence type="predicted"/>
<evidence type="ECO:0000313" key="2">
    <source>
        <dbReference type="EMBL" id="CEK60299.1"/>
    </source>
</evidence>
<gene>
    <name evidence="2" type="primary">ORF39007</name>
</gene>
<reference evidence="2" key="1">
    <citation type="submission" date="2014-12" db="EMBL/GenBank/DDBJ databases">
        <title>Insight into the proteome of Arion vulgaris.</title>
        <authorList>
            <person name="Aradska J."/>
            <person name="Bulat T."/>
            <person name="Smidak R."/>
            <person name="Sarate P."/>
            <person name="Gangsoo J."/>
            <person name="Sialana F."/>
            <person name="Bilban M."/>
            <person name="Lubec G."/>
        </authorList>
    </citation>
    <scope>NUCLEOTIDE SEQUENCE</scope>
    <source>
        <tissue evidence="2">Skin</tissue>
    </source>
</reference>
<organism evidence="2">
    <name type="scientific">Arion vulgaris</name>
    <dbReference type="NCBI Taxonomy" id="1028688"/>
    <lineage>
        <taxon>Eukaryota</taxon>
        <taxon>Metazoa</taxon>
        <taxon>Spiralia</taxon>
        <taxon>Lophotrochozoa</taxon>
        <taxon>Mollusca</taxon>
        <taxon>Gastropoda</taxon>
        <taxon>Heterobranchia</taxon>
        <taxon>Euthyneura</taxon>
        <taxon>Panpulmonata</taxon>
        <taxon>Eupulmonata</taxon>
        <taxon>Stylommatophora</taxon>
        <taxon>Helicina</taxon>
        <taxon>Arionoidea</taxon>
        <taxon>Arionidae</taxon>
        <taxon>Arion</taxon>
    </lineage>
</organism>
<protein>
    <submittedName>
        <fullName evidence="2">Uncharacterized protein</fullName>
    </submittedName>
</protein>
<evidence type="ECO:0000256" key="1">
    <source>
        <dbReference type="SAM" id="MobiDB-lite"/>
    </source>
</evidence>
<feature type="region of interest" description="Disordered" evidence="1">
    <location>
        <begin position="1"/>
        <end position="89"/>
    </location>
</feature>
<dbReference type="EMBL" id="HACG01013434">
    <property type="protein sequence ID" value="CEK60299.1"/>
    <property type="molecule type" value="Transcribed_RNA"/>
</dbReference>
<name>A0A0B6YVD7_9EUPU</name>
<feature type="non-terminal residue" evidence="2">
    <location>
        <position position="1"/>
    </location>
</feature>
<feature type="non-terminal residue" evidence="2">
    <location>
        <position position="89"/>
    </location>
</feature>
<accession>A0A0B6YVD7</accession>
<sequence>PPTPPSDSTVRNLEQSSPPWRPSHQNSSSTSGISYAELRYDVPASNSDIHSPPSAAPTSEDYYARPLPGIHPAGPGTAGKEDKAQCYNL</sequence>
<feature type="compositionally biased region" description="Polar residues" evidence="1">
    <location>
        <begin position="1"/>
        <end position="33"/>
    </location>
</feature>
<dbReference type="AlphaFoldDB" id="A0A0B6YVD7"/>